<name>A0A4Q7MCH9_9BACT</name>
<dbReference type="OrthoDB" id="7775479at2"/>
<accession>A0A4Q7MCH9</accession>
<gene>
    <name evidence="1" type="ORF">EV199_5735</name>
</gene>
<sequence>MEHYLNKSGNSPITRFLIEDEKVTVWYNDDTSYSYSYPRAGQPIVDKIKELAVLGEGLATFISQQAKFLYDHKIDKPGT</sequence>
<reference evidence="1 2" key="1">
    <citation type="submission" date="2019-02" db="EMBL/GenBank/DDBJ databases">
        <title>Genomic Encyclopedia of Type Strains, Phase IV (KMG-IV): sequencing the most valuable type-strain genomes for metagenomic binning, comparative biology and taxonomic classification.</title>
        <authorList>
            <person name="Goeker M."/>
        </authorList>
    </citation>
    <scope>NUCLEOTIDE SEQUENCE [LARGE SCALE GENOMIC DNA]</scope>
    <source>
        <strain evidence="1 2">DSM 18116</strain>
    </source>
</reference>
<dbReference type="Proteomes" id="UP000293874">
    <property type="component" value="Unassembled WGS sequence"/>
</dbReference>
<evidence type="ECO:0000313" key="1">
    <source>
        <dbReference type="EMBL" id="RZS65561.1"/>
    </source>
</evidence>
<proteinExistence type="predicted"/>
<organism evidence="1 2">
    <name type="scientific">Pseudobacter ginsenosidimutans</name>
    <dbReference type="NCBI Taxonomy" id="661488"/>
    <lineage>
        <taxon>Bacteria</taxon>
        <taxon>Pseudomonadati</taxon>
        <taxon>Bacteroidota</taxon>
        <taxon>Chitinophagia</taxon>
        <taxon>Chitinophagales</taxon>
        <taxon>Chitinophagaceae</taxon>
        <taxon>Pseudobacter</taxon>
    </lineage>
</organism>
<dbReference type="EMBL" id="SGXA01000005">
    <property type="protein sequence ID" value="RZS65561.1"/>
    <property type="molecule type" value="Genomic_DNA"/>
</dbReference>
<dbReference type="AlphaFoldDB" id="A0A4Q7MCH9"/>
<comment type="caution">
    <text evidence="1">The sequence shown here is derived from an EMBL/GenBank/DDBJ whole genome shotgun (WGS) entry which is preliminary data.</text>
</comment>
<protein>
    <recommendedName>
        <fullName evidence="3">KTSC domain-containing protein</fullName>
    </recommendedName>
</protein>
<evidence type="ECO:0000313" key="2">
    <source>
        <dbReference type="Proteomes" id="UP000293874"/>
    </source>
</evidence>
<keyword evidence="2" id="KW-1185">Reference proteome</keyword>
<evidence type="ECO:0008006" key="3">
    <source>
        <dbReference type="Google" id="ProtNLM"/>
    </source>
</evidence>
<dbReference type="RefSeq" id="WP_130544217.1">
    <property type="nucleotide sequence ID" value="NZ_CP042431.1"/>
</dbReference>